<gene>
    <name evidence="1" type="ORF">V1517DRAFT_334760</name>
</gene>
<dbReference type="EMBL" id="MU970341">
    <property type="protein sequence ID" value="KAK9318742.1"/>
    <property type="molecule type" value="Genomic_DNA"/>
</dbReference>
<evidence type="ECO:0000313" key="1">
    <source>
        <dbReference type="EMBL" id="KAK9318742.1"/>
    </source>
</evidence>
<dbReference type="Proteomes" id="UP001489719">
    <property type="component" value="Unassembled WGS sequence"/>
</dbReference>
<evidence type="ECO:0000313" key="2">
    <source>
        <dbReference type="Proteomes" id="UP001489719"/>
    </source>
</evidence>
<reference evidence="2" key="1">
    <citation type="journal article" date="2024" name="Front. Bioeng. Biotechnol.">
        <title>Genome-scale model development and genomic sequencing of the oleaginous clade Lipomyces.</title>
        <authorList>
            <person name="Czajka J.J."/>
            <person name="Han Y."/>
            <person name="Kim J."/>
            <person name="Mondo S.J."/>
            <person name="Hofstad B.A."/>
            <person name="Robles A."/>
            <person name="Haridas S."/>
            <person name="Riley R."/>
            <person name="LaButti K."/>
            <person name="Pangilinan J."/>
            <person name="Andreopoulos W."/>
            <person name="Lipzen A."/>
            <person name="Yan J."/>
            <person name="Wang M."/>
            <person name="Ng V."/>
            <person name="Grigoriev I.V."/>
            <person name="Spatafora J.W."/>
            <person name="Magnuson J.K."/>
            <person name="Baker S.E."/>
            <person name="Pomraning K.R."/>
        </authorList>
    </citation>
    <scope>NUCLEOTIDE SEQUENCE [LARGE SCALE GENOMIC DNA]</scope>
    <source>
        <strain evidence="2">CBS 10300</strain>
    </source>
</reference>
<comment type="caution">
    <text evidence="1">The sequence shown here is derived from an EMBL/GenBank/DDBJ whole genome shotgun (WGS) entry which is preliminary data.</text>
</comment>
<proteinExistence type="predicted"/>
<sequence length="388" mass="44977">MVSLRNKKTYQYYYYQEEASEPEGVEQEEVEQEDEAQQEDEAEQDEAEQEEEEIVVVRPGERDCTICGLSLYDASALRRHLRVYHGLSVQLGRKGAPKRRRPTIDRREYMRRKYLERKEAKMRGKRVGFETWTITGETLVNQARELRESPIFAHGYKEYVLRTGGLPLLRDLPGMPYRHQLKAIVGDVRAQNIPLVMAFLKNCDEYRENKLEQMERLSWLPVRIDIPSLIPKHFGREEWVDAVHGGLDDFVSRDVLSRAGVGLSVPGDVLLAYEGFVIFDKVWSTECWGLVKTDFTAHVRTRDPAISKSRIAYLGIWLAVPWILSRILFNLHDVVPGSPEFHRMRQLFESGLIGRVAFKFEPKFEVMDMLSAVRVPVPPLPAGFWRPE</sequence>
<keyword evidence="2" id="KW-1185">Reference proteome</keyword>
<name>A0ACC3TD09_9ASCO</name>
<accession>A0ACC3TD09</accession>
<organism evidence="1 2">
    <name type="scientific">Lipomyces orientalis</name>
    <dbReference type="NCBI Taxonomy" id="1233043"/>
    <lineage>
        <taxon>Eukaryota</taxon>
        <taxon>Fungi</taxon>
        <taxon>Dikarya</taxon>
        <taxon>Ascomycota</taxon>
        <taxon>Saccharomycotina</taxon>
        <taxon>Lipomycetes</taxon>
        <taxon>Lipomycetales</taxon>
        <taxon>Lipomycetaceae</taxon>
        <taxon>Lipomyces</taxon>
    </lineage>
</organism>
<protein>
    <submittedName>
        <fullName evidence="1">Uncharacterized protein</fullName>
    </submittedName>
</protein>